<proteinExistence type="inferred from homology"/>
<evidence type="ECO:0000256" key="8">
    <source>
        <dbReference type="SAM" id="Phobius"/>
    </source>
</evidence>
<dbReference type="GO" id="GO:0044283">
    <property type="term" value="P:small molecule biosynthetic process"/>
    <property type="evidence" value="ECO:0007669"/>
    <property type="project" value="UniProtKB-ARBA"/>
</dbReference>
<dbReference type="VEuPathDB" id="FungiDB:BTJ68_06404"/>
<feature type="domain" description="Fe2OG dioxygenase" evidence="9">
    <location>
        <begin position="733"/>
        <end position="835"/>
    </location>
</feature>
<comment type="function">
    <text evidence="6">Plays an important role in cellulose degradation. Shows hydrolytic activity against several glycosidic compounds.</text>
</comment>
<keyword evidence="8" id="KW-0812">Transmembrane</keyword>
<accession>A0A3M7HJS7</accession>
<dbReference type="PANTHER" id="PTHR10353">
    <property type="entry name" value="GLYCOSYL HYDROLASE"/>
    <property type="match status" value="1"/>
</dbReference>
<dbReference type="Gene3D" id="2.60.120.330">
    <property type="entry name" value="B-lactam Antibiotic, Isopenicillin N Synthase, Chain"/>
    <property type="match status" value="1"/>
</dbReference>
<comment type="caution">
    <text evidence="10">The sequence shown here is derived from an EMBL/GenBank/DDBJ whole genome shotgun (WGS) entry which is preliminary data.</text>
</comment>
<dbReference type="InterPro" id="IPR033132">
    <property type="entry name" value="GH_1_N_CS"/>
</dbReference>
<dbReference type="Pfam" id="PF14226">
    <property type="entry name" value="DIOX_N"/>
    <property type="match status" value="1"/>
</dbReference>
<dbReference type="VEuPathDB" id="FungiDB:BTJ68_06742"/>
<feature type="transmembrane region" description="Helical" evidence="8">
    <location>
        <begin position="708"/>
        <end position="729"/>
    </location>
</feature>
<dbReference type="InterPro" id="IPR017853">
    <property type="entry name" value="GH"/>
</dbReference>
<evidence type="ECO:0000256" key="5">
    <source>
        <dbReference type="ARBA" id="ARBA00023295"/>
    </source>
</evidence>
<dbReference type="AlphaFoldDB" id="A0A3M7HJS7"/>
<keyword evidence="8" id="KW-1133">Transmembrane helix</keyword>
<evidence type="ECO:0000313" key="10">
    <source>
        <dbReference type="EMBL" id="RMZ13386.1"/>
    </source>
</evidence>
<dbReference type="SUPFAM" id="SSF51197">
    <property type="entry name" value="Clavaminate synthase-like"/>
    <property type="match status" value="1"/>
</dbReference>
<dbReference type="PRINTS" id="PR00131">
    <property type="entry name" value="GLHYDRLASE1"/>
</dbReference>
<evidence type="ECO:0000256" key="2">
    <source>
        <dbReference type="ARBA" id="ARBA00010838"/>
    </source>
</evidence>
<comment type="catalytic activity">
    <reaction evidence="1">
        <text>Hydrolysis of terminal, non-reducing beta-D-glucosyl residues with release of beta-D-glucose.</text>
        <dbReference type="EC" id="3.2.1.21"/>
    </reaction>
</comment>
<feature type="transmembrane region" description="Helical" evidence="8">
    <location>
        <begin position="507"/>
        <end position="530"/>
    </location>
</feature>
<dbReference type="SUPFAM" id="SSF51445">
    <property type="entry name" value="(Trans)glycosidases"/>
    <property type="match status" value="1"/>
</dbReference>
<feature type="compositionally biased region" description="Basic and acidic residues" evidence="7">
    <location>
        <begin position="909"/>
        <end position="918"/>
    </location>
</feature>
<comment type="similarity">
    <text evidence="2">Belongs to the glycosyl hydrolase 1 family.</text>
</comment>
<evidence type="ECO:0000256" key="4">
    <source>
        <dbReference type="ARBA" id="ARBA00022801"/>
    </source>
</evidence>
<evidence type="ECO:0000256" key="6">
    <source>
        <dbReference type="ARBA" id="ARBA00056775"/>
    </source>
</evidence>
<dbReference type="PANTHER" id="PTHR10353:SF36">
    <property type="entry name" value="LP05116P"/>
    <property type="match status" value="1"/>
</dbReference>
<evidence type="ECO:0000256" key="7">
    <source>
        <dbReference type="SAM" id="MobiDB-lite"/>
    </source>
</evidence>
<keyword evidence="5" id="KW-0326">Glycosidase</keyword>
<dbReference type="PROSITE" id="PS00653">
    <property type="entry name" value="GLYCOSYL_HYDROL_F1_2"/>
    <property type="match status" value="1"/>
</dbReference>
<reference evidence="10 11" key="1">
    <citation type="journal article" date="2018" name="BMC Genomics">
        <title>Genomic evidence for intraspecific hybridization in a clonal and extremely halotolerant yeast.</title>
        <authorList>
            <person name="Gostincar C."/>
            <person name="Stajich J.E."/>
            <person name="Zupancic J."/>
            <person name="Zalar P."/>
            <person name="Gunde-Cimerman N."/>
        </authorList>
    </citation>
    <scope>NUCLEOTIDE SEQUENCE [LARGE SCALE GENOMIC DNA]</scope>
    <source>
        <strain evidence="10 11">EXF-171</strain>
    </source>
</reference>
<dbReference type="InterPro" id="IPR026992">
    <property type="entry name" value="DIOX_N"/>
</dbReference>
<feature type="region of interest" description="Disordered" evidence="7">
    <location>
        <begin position="909"/>
        <end position="940"/>
    </location>
</feature>
<dbReference type="InterPro" id="IPR001360">
    <property type="entry name" value="Glyco_hydro_1"/>
</dbReference>
<dbReference type="EC" id="3.2.1.21" evidence="3"/>
<dbReference type="GO" id="GO:0080079">
    <property type="term" value="F:cellobiose glucosidase activity"/>
    <property type="evidence" value="ECO:0007669"/>
    <property type="project" value="UniProtKB-ARBA"/>
</dbReference>
<dbReference type="InterPro" id="IPR027443">
    <property type="entry name" value="IPNS-like_sf"/>
</dbReference>
<dbReference type="Pfam" id="PF00232">
    <property type="entry name" value="Glyco_hydro_1"/>
    <property type="match status" value="1"/>
</dbReference>
<dbReference type="GO" id="GO:0030245">
    <property type="term" value="P:cellulose catabolic process"/>
    <property type="evidence" value="ECO:0007669"/>
    <property type="project" value="UniProtKB-ARBA"/>
</dbReference>
<organism evidence="10 11">
    <name type="scientific">Hortaea werneckii</name>
    <name type="common">Black yeast</name>
    <name type="synonym">Cladosporium werneckii</name>
    <dbReference type="NCBI Taxonomy" id="91943"/>
    <lineage>
        <taxon>Eukaryota</taxon>
        <taxon>Fungi</taxon>
        <taxon>Dikarya</taxon>
        <taxon>Ascomycota</taxon>
        <taxon>Pezizomycotina</taxon>
        <taxon>Dothideomycetes</taxon>
        <taxon>Dothideomycetidae</taxon>
        <taxon>Mycosphaerellales</taxon>
        <taxon>Teratosphaeriaceae</taxon>
        <taxon>Hortaea</taxon>
    </lineage>
</organism>
<name>A0A3M7HJS7_HORWE</name>
<dbReference type="Pfam" id="PF03171">
    <property type="entry name" value="2OG-FeII_Oxy"/>
    <property type="match status" value="1"/>
</dbReference>
<dbReference type="PROSITE" id="PS51471">
    <property type="entry name" value="FE2OG_OXY"/>
    <property type="match status" value="1"/>
</dbReference>
<dbReference type="Proteomes" id="UP000281468">
    <property type="component" value="Unassembled WGS sequence"/>
</dbReference>
<dbReference type="FunFam" id="3.20.20.80:FF:000011">
    <property type="entry name" value="Cytosolic beta-glucosidase"/>
    <property type="match status" value="1"/>
</dbReference>
<dbReference type="Gene3D" id="3.20.20.80">
    <property type="entry name" value="Glycosidases"/>
    <property type="match status" value="1"/>
</dbReference>
<dbReference type="InterPro" id="IPR044861">
    <property type="entry name" value="IPNS-like_FE2OG_OXY"/>
</dbReference>
<keyword evidence="8" id="KW-0472">Membrane</keyword>
<evidence type="ECO:0000256" key="1">
    <source>
        <dbReference type="ARBA" id="ARBA00000448"/>
    </source>
</evidence>
<keyword evidence="4" id="KW-0378">Hydrolase</keyword>
<sequence>MSTARLPKDFLWGYATASYQIEGAPHEDGRGDSIWDTFCKIPGKIADGTSGDVACDSYHRYKEDVALLKQLGAKAYRFSISWSRVIPLGGRKDPINEAGLQYYVNLVDELVANGIVPMITLFHWDLPQALYDRYGGFLNKEEYVQDYVNFARVMFGALGSKVKYWITYNEPWCSTILGYSIGQFAPGHTNDRTKSAVGNSAVEPWLAGHNILVSHGAAVKVYREEFKQKDGGQIGITLNGDWVEPWDPNDPEDIEACERKLEFSIAWYADPIYKGDYPASMRKQLGDRLPTFTESERKEIQGSNDFYGMNHYCANYIKHKSTPPEPEDFAGNLELLLQDKNGTWIGPETQSPWLRPNAPGFRKLIKWISDRYGKPIIYVTENGTSLKGENDMTKGEILQDDFRAGYFRDYITALAEAVTTDGVDCRGYMAWSLMDNFEWAEGYETRFGVTYVDYEGGQKRFPKKSAQVIAELFKTLSLFQEAHFPRLPPNAEADSILQQISHAMEPIFTIAVFALLVIKTAALTAVVGFCSIRSISKGANALLAPLSTGFLQSGSGTADMAFKEIPVLDLSEARSDASKPEFLVQLRDALLNVGFLYIKNTGISQELFDKVCREGIGFFDLPEEEKLRIEMKNQPSFLGYSRLGNEITAQKADWREQLDLSTPHTLPKPTDPLYYNLLAPNQWPSTSYLPDFQPAFEKYMRQMSDVSLFFTSLIAEAIGLPSTAFNGFFDDDQQHKLKIVKYPDAGTGVGQGVGPHKDSMLTSYLLQATDHRGLQAQNTRGEWIDCPPIRGMLVVAIGQGLEALTGGVCASTTHRVLSPHAGTGARFSIPFFQGVSYDAKFESMDVPENVRRLRAQVLEGEGGRRDDVEFTFVKGKWGHLGEATLMNRVKSHPDVAERWYPELLGQLRQKDQSNETERSQQGQETQVFGDAATGSGLAGEPNFKAYQVVGAH</sequence>
<evidence type="ECO:0000259" key="9">
    <source>
        <dbReference type="PROSITE" id="PS51471"/>
    </source>
</evidence>
<evidence type="ECO:0000256" key="3">
    <source>
        <dbReference type="ARBA" id="ARBA00012744"/>
    </source>
</evidence>
<evidence type="ECO:0000313" key="11">
    <source>
        <dbReference type="Proteomes" id="UP000281468"/>
    </source>
</evidence>
<dbReference type="InterPro" id="IPR005123">
    <property type="entry name" value="Oxoglu/Fe-dep_dioxygenase_dom"/>
</dbReference>
<protein>
    <recommendedName>
        <fullName evidence="3">beta-glucosidase</fullName>
        <ecNumber evidence="3">3.2.1.21</ecNumber>
    </recommendedName>
</protein>
<dbReference type="EMBL" id="QWIQ01000043">
    <property type="protein sequence ID" value="RMZ13386.1"/>
    <property type="molecule type" value="Genomic_DNA"/>
</dbReference>
<gene>
    <name evidence="10" type="ORF">D0862_02357</name>
</gene>